<dbReference type="Proteomes" id="UP000186922">
    <property type="component" value="Unassembled WGS sequence"/>
</dbReference>
<feature type="compositionally biased region" description="Acidic residues" evidence="1">
    <location>
        <begin position="406"/>
        <end position="416"/>
    </location>
</feature>
<feature type="compositionally biased region" description="Polar residues" evidence="1">
    <location>
        <begin position="483"/>
        <end position="492"/>
    </location>
</feature>
<feature type="compositionally biased region" description="Basic and acidic residues" evidence="1">
    <location>
        <begin position="739"/>
        <end position="761"/>
    </location>
</feature>
<evidence type="ECO:0000256" key="1">
    <source>
        <dbReference type="SAM" id="MobiDB-lite"/>
    </source>
</evidence>
<dbReference type="Pfam" id="PF18876">
    <property type="entry name" value="AFF4_CHD"/>
    <property type="match status" value="1"/>
</dbReference>
<feature type="compositionally biased region" description="Low complexity" evidence="1">
    <location>
        <begin position="1206"/>
        <end position="1222"/>
    </location>
</feature>
<dbReference type="GO" id="GO:0005634">
    <property type="term" value="C:nucleus"/>
    <property type="evidence" value="ECO:0007669"/>
    <property type="project" value="InterPro"/>
</dbReference>
<sequence>MKMMESYGRQEERRQQKAMRDAELAKAALLEAEASKATVMAWSSSSTNKLPQSTSLEASSVHDNEILKLLPDFHKLKHGHGSVPTFNGHAPRKTLDEADASQARREDKRIRELATSSMRRSSSDQLLNGHAHAQNGSSKPNMFSQYLKNPQNKIGQLEEPRKNGLNGHNRSSKHDTREDEPSNDVPALHELKQMIREITSMSASNPELITPLNSPICMRSTRLSSQSRSPSPVETSQAAGQVEDDLALSESSEDEEGEIETSIPPPDEHLRSDQSASSGIGSDPQAMSNTESVDHHTEPTSDEDQGFNFNLHEWHQKINDKLTPVNRETPSPVVRPASAVSGHNPLTPATGKALTSSERSAKSVYDETSNSSPQSPMPEIQLHSVPALPMSPPPPSPRLPSPERTFEEEQQEDQVEETGYNQKRISLKPRAKRKDGNARNDFTVTFTLSMIDRLPSLSKYGHKINEQKTSKNKVEKSKKRNGPKQSSSSNLANEVLRDAIRTVDKEMTSEPKKTEEVKKQPIKIKLRKPTVTSPSDLFSHTTTSQPSPADITEPSTFPEPVEGLKVSSEVTTKSNNVEKTKDSKKRKSSVDEGRKKKENALGGLFTPDIPSPKPEKSKAKKNEENGGKRNGKKEKTGKIAAGLSVPSAEANRRRTPSPLSNDLGMPSPLHIPASAQHMPSPLNLSVTGGSASQRMPSPLIVDRLEGSTSPADEPDSSLPVDLSFSRRETEAIAVAEEVVPTKEPRKEKARYPDVKQRKESPLNDAIEEENAEPVNEVEDVREKEQQRKRDEQEKQHKEREEKEKAEKLERERLEKKRQEELEREKLSLSHSKAEPPAEKEKSKDKERKSGRSSHNKSGRDSEEERDRRRSSRDRERGQRRKRERSRSRDRRSRSRSRDVRRRKESSPSEKAGKASSRKRSREDEDDAKVVASDTSKKTEIIKPKKPSVSSESVLDNLMMADRRIPSPDQKEDESTKKPPVEKNASSKTVKEAEKTKEEAPITTVTNGNDDGASQTAKWDVEHAALKPLDMRLDQEHQKMLGKIFKDEAGLLSQSDKTQMDMRAVLFLQSVVHFVLMARAMEKVSPANSRSLYDATVLFSNQPINKEPATLLMKMTRVLQLRTQAIFSLKSFKLIEDKVVTAQRSCEKFKKMSNAEAARARTPAQAKVSTGAVNGKSPGSPGKVASPFSVGSSGSQGSADMPRSSQVPPSTESPVSAVSTVPTSNEVTLPSSYRDHYDLTQPLHHAWNMWRRSNHTLEDFRKLNPQVGQFDTWLQGKAPLTFDSSIEQLSLHLYVALWVLRKLG</sequence>
<evidence type="ECO:0000313" key="3">
    <source>
        <dbReference type="EMBL" id="GAV00355.1"/>
    </source>
</evidence>
<feature type="compositionally biased region" description="Polar residues" evidence="1">
    <location>
        <begin position="273"/>
        <end position="291"/>
    </location>
</feature>
<feature type="compositionally biased region" description="Basic and acidic residues" evidence="1">
    <location>
        <begin position="463"/>
        <end position="475"/>
    </location>
</feature>
<feature type="compositionally biased region" description="Polar residues" evidence="1">
    <location>
        <begin position="114"/>
        <end position="126"/>
    </location>
</feature>
<feature type="compositionally biased region" description="Basic residues" evidence="1">
    <location>
        <begin position="877"/>
        <end position="903"/>
    </location>
</feature>
<keyword evidence="4" id="KW-1185">Reference proteome</keyword>
<feature type="compositionally biased region" description="Polar residues" evidence="1">
    <location>
        <begin position="530"/>
        <end position="547"/>
    </location>
</feature>
<evidence type="ECO:0000313" key="4">
    <source>
        <dbReference type="Proteomes" id="UP000186922"/>
    </source>
</evidence>
<feature type="compositionally biased region" description="Pro residues" evidence="1">
    <location>
        <begin position="389"/>
        <end position="400"/>
    </location>
</feature>
<feature type="region of interest" description="Disordered" evidence="1">
    <location>
        <begin position="1"/>
        <end position="20"/>
    </location>
</feature>
<feature type="compositionally biased region" description="Basic and acidic residues" evidence="1">
    <location>
        <begin position="588"/>
        <end position="599"/>
    </location>
</feature>
<proteinExistence type="predicted"/>
<feature type="compositionally biased region" description="Basic and acidic residues" evidence="1">
    <location>
        <begin position="613"/>
        <end position="637"/>
    </location>
</feature>
<feature type="compositionally biased region" description="Basic and acidic residues" evidence="1">
    <location>
        <begin position="857"/>
        <end position="876"/>
    </location>
</feature>
<feature type="region of interest" description="Disordered" evidence="1">
    <location>
        <begin position="80"/>
        <end position="185"/>
    </location>
</feature>
<feature type="compositionally biased region" description="Low complexity" evidence="1">
    <location>
        <begin position="220"/>
        <end position="231"/>
    </location>
</feature>
<name>A0A1D1VFD6_RAMVA</name>
<evidence type="ECO:0000259" key="2">
    <source>
        <dbReference type="Pfam" id="PF18876"/>
    </source>
</evidence>
<feature type="compositionally biased region" description="Low complexity" evidence="1">
    <location>
        <begin position="1154"/>
        <end position="1165"/>
    </location>
</feature>
<feature type="compositionally biased region" description="Basic and acidic residues" evidence="1">
    <location>
        <begin position="495"/>
        <end position="519"/>
    </location>
</feature>
<feature type="region of interest" description="Disordered" evidence="1">
    <location>
        <begin position="220"/>
        <end position="441"/>
    </location>
</feature>
<organism evidence="3 4">
    <name type="scientific">Ramazzottius varieornatus</name>
    <name type="common">Water bear</name>
    <name type="synonym">Tardigrade</name>
    <dbReference type="NCBI Taxonomy" id="947166"/>
    <lineage>
        <taxon>Eukaryota</taxon>
        <taxon>Metazoa</taxon>
        <taxon>Ecdysozoa</taxon>
        <taxon>Tardigrada</taxon>
        <taxon>Eutardigrada</taxon>
        <taxon>Parachela</taxon>
        <taxon>Hypsibioidea</taxon>
        <taxon>Ramazzottiidae</taxon>
        <taxon>Ramazzottius</taxon>
    </lineage>
</organism>
<comment type="caution">
    <text evidence="3">The sequence shown here is derived from an EMBL/GenBank/DDBJ whole genome shotgun (WGS) entry which is preliminary data.</text>
</comment>
<feature type="compositionally biased region" description="Basic and acidic residues" evidence="1">
    <location>
        <begin position="102"/>
        <end position="112"/>
    </location>
</feature>
<feature type="compositionally biased region" description="Basic and acidic residues" evidence="1">
    <location>
        <begin position="778"/>
        <end position="849"/>
    </location>
</feature>
<dbReference type="InterPro" id="IPR043640">
    <property type="entry name" value="AF4/FMR2_CHD"/>
</dbReference>
<feature type="domain" description="AF4/FMR2 C-terminal homology" evidence="2">
    <location>
        <begin position="1054"/>
        <end position="1297"/>
    </location>
</feature>
<feature type="compositionally biased region" description="Polar residues" evidence="1">
    <location>
        <begin position="1188"/>
        <end position="1205"/>
    </location>
</feature>
<accession>A0A1D1VFD6</accession>
<gene>
    <name evidence="3" type="primary">RvY_11218-1</name>
    <name evidence="3" type="synonym">RvY_11218.1</name>
    <name evidence="3" type="ORF">RvY_11218</name>
</gene>
<feature type="compositionally biased region" description="Acidic residues" evidence="1">
    <location>
        <begin position="242"/>
        <end position="259"/>
    </location>
</feature>
<feature type="compositionally biased region" description="Polar residues" evidence="1">
    <location>
        <begin position="134"/>
        <end position="154"/>
    </location>
</feature>
<protein>
    <recommendedName>
        <fullName evidence="2">AF4/FMR2 C-terminal homology domain-containing protein</fullName>
    </recommendedName>
</protein>
<reference evidence="3 4" key="1">
    <citation type="journal article" date="2016" name="Nat. Commun.">
        <title>Extremotolerant tardigrade genome and improved radiotolerance of human cultured cells by tardigrade-unique protein.</title>
        <authorList>
            <person name="Hashimoto T."/>
            <person name="Horikawa D.D."/>
            <person name="Saito Y."/>
            <person name="Kuwahara H."/>
            <person name="Kozuka-Hata H."/>
            <person name="Shin-I T."/>
            <person name="Minakuchi Y."/>
            <person name="Ohishi K."/>
            <person name="Motoyama A."/>
            <person name="Aizu T."/>
            <person name="Enomoto A."/>
            <person name="Kondo K."/>
            <person name="Tanaka S."/>
            <person name="Hara Y."/>
            <person name="Koshikawa S."/>
            <person name="Sagara H."/>
            <person name="Miura T."/>
            <person name="Yokobori S."/>
            <person name="Miyagawa K."/>
            <person name="Suzuki Y."/>
            <person name="Kubo T."/>
            <person name="Oyama M."/>
            <person name="Kohara Y."/>
            <person name="Fujiyama A."/>
            <person name="Arakawa K."/>
            <person name="Katayama T."/>
            <person name="Toyoda A."/>
            <person name="Kunieda T."/>
        </authorList>
    </citation>
    <scope>NUCLEOTIDE SEQUENCE [LARGE SCALE GENOMIC DNA]</scope>
    <source>
        <strain evidence="3 4">YOKOZUNA-1</strain>
    </source>
</reference>
<feature type="compositionally biased region" description="Polar residues" evidence="1">
    <location>
        <begin position="1004"/>
        <end position="1013"/>
    </location>
</feature>
<feature type="compositionally biased region" description="Basic and acidic residues" evidence="1">
    <location>
        <begin position="8"/>
        <end position="20"/>
    </location>
</feature>
<feature type="compositionally biased region" description="Basic and acidic residues" evidence="1">
    <location>
        <begin position="960"/>
        <end position="980"/>
    </location>
</feature>
<feature type="region of interest" description="Disordered" evidence="1">
    <location>
        <begin position="455"/>
        <end position="1013"/>
    </location>
</feature>
<feature type="compositionally biased region" description="Basic and acidic residues" evidence="1">
    <location>
        <begin position="988"/>
        <end position="999"/>
    </location>
</feature>
<feature type="region of interest" description="Disordered" evidence="1">
    <location>
        <begin position="1151"/>
        <end position="1222"/>
    </location>
</feature>
<dbReference type="EMBL" id="BDGG01000006">
    <property type="protein sequence ID" value="GAV00355.1"/>
    <property type="molecule type" value="Genomic_DNA"/>
</dbReference>
<feature type="compositionally biased region" description="Acidic residues" evidence="1">
    <location>
        <begin position="765"/>
        <end position="777"/>
    </location>
</feature>
<feature type="compositionally biased region" description="Polar residues" evidence="1">
    <location>
        <begin position="682"/>
        <end position="695"/>
    </location>
</feature>